<evidence type="ECO:0000256" key="2">
    <source>
        <dbReference type="ARBA" id="ARBA00022801"/>
    </source>
</evidence>
<sequence>MVRKWVVVVIIVAVGIWLWPSSEQESIKRRADSAALRATAFGPVKGGQDIHDTFAWLGVPFAAPPVNGLRWRAPRPPRPWSAPREAINFREPCTQLAGPLDGTLEEGPVVGNEDCLYLNIWSPRSHSESDSDALPVMVWIHGGGNSVGTANTYSGALLAAEGQVVVVTINYRLGVLGWMSHPALRTPDRDLLDASGNYGNLDMIAALQWVKNNIGHFGGAADNVTIFGESAGGLNVYTLIASPMAKGLFHKAISQSGMVSTTPQWRAENFADDENPGHALSSREWLSGQLQYAGLAQDAKAAQAMQLLMTNEDVQEFMYSRSALQILQGLSGGAGMYFAPNSLRDGTVLPKETLFTLFDNPELYNNVPLITGTNRDEVKLFMAQDPVFVERRFGLLPRIRDLDAFNSTAAYGSDNWKALAVDESAARITDRGGKPVYAYRWDWDEGGKNLLVDFSTLLGASHGLEVPFVFGNFEGAIGVPGLYTEENIPGRDILASQMRSYWTQFAHTGAPGKGRRGDLHLWQPWGFSEKNLMLLDTPSGGGLRMVEEPMTIAMLKERVAGDKSITDLRERCSLYVEMFLLPNSGDDTWDEESYTALGCGLFEPWSLENRG</sequence>
<feature type="domain" description="Carboxylesterase type B" evidence="4">
    <location>
        <begin position="38"/>
        <end position="384"/>
    </location>
</feature>
<dbReference type="Proteomes" id="UP001143304">
    <property type="component" value="Unassembled WGS sequence"/>
</dbReference>
<accession>A0ABT3T1K9</accession>
<dbReference type="PROSITE" id="PS00941">
    <property type="entry name" value="CARBOXYLESTERASE_B_2"/>
    <property type="match status" value="1"/>
</dbReference>
<evidence type="ECO:0000256" key="3">
    <source>
        <dbReference type="RuleBase" id="RU361235"/>
    </source>
</evidence>
<evidence type="ECO:0000313" key="5">
    <source>
        <dbReference type="EMBL" id="MCX2976151.1"/>
    </source>
</evidence>
<name>A0ABT3T1K9_9GAMM</name>
<comment type="similarity">
    <text evidence="1 3">Belongs to the type-B carboxylesterase/lipase family.</text>
</comment>
<dbReference type="Pfam" id="PF00135">
    <property type="entry name" value="COesterase"/>
    <property type="match status" value="2"/>
</dbReference>
<keyword evidence="2 3" id="KW-0378">Hydrolase</keyword>
<dbReference type="PROSITE" id="PS00122">
    <property type="entry name" value="CARBOXYLESTERASE_B_1"/>
    <property type="match status" value="1"/>
</dbReference>
<dbReference type="InterPro" id="IPR019826">
    <property type="entry name" value="Carboxylesterase_B_AS"/>
</dbReference>
<evidence type="ECO:0000256" key="1">
    <source>
        <dbReference type="ARBA" id="ARBA00005964"/>
    </source>
</evidence>
<dbReference type="EC" id="3.1.1.-" evidence="3"/>
<dbReference type="PANTHER" id="PTHR11559">
    <property type="entry name" value="CARBOXYLESTERASE"/>
    <property type="match status" value="1"/>
</dbReference>
<dbReference type="Gene3D" id="3.40.50.1820">
    <property type="entry name" value="alpha/beta hydrolase"/>
    <property type="match status" value="1"/>
</dbReference>
<dbReference type="InterPro" id="IPR002018">
    <property type="entry name" value="CarbesteraseB"/>
</dbReference>
<gene>
    <name evidence="5" type="ORF">EYC82_02110</name>
</gene>
<keyword evidence="6" id="KW-1185">Reference proteome</keyword>
<reference evidence="5" key="1">
    <citation type="submission" date="2019-02" db="EMBL/GenBank/DDBJ databases">
        <authorList>
            <person name="Li S.-H."/>
        </authorList>
    </citation>
    <scope>NUCLEOTIDE SEQUENCE</scope>
    <source>
        <strain evidence="5">IMCC11814</strain>
    </source>
</reference>
<organism evidence="5 6">
    <name type="scientific">Candidatus Marimicrobium litorale</name>
    <dbReference type="NCBI Taxonomy" id="2518991"/>
    <lineage>
        <taxon>Bacteria</taxon>
        <taxon>Pseudomonadati</taxon>
        <taxon>Pseudomonadota</taxon>
        <taxon>Gammaproteobacteria</taxon>
        <taxon>Cellvibrionales</taxon>
        <taxon>Halieaceae</taxon>
        <taxon>Marimicrobium</taxon>
    </lineage>
</organism>
<dbReference type="SUPFAM" id="SSF53474">
    <property type="entry name" value="alpha/beta-Hydrolases"/>
    <property type="match status" value="1"/>
</dbReference>
<dbReference type="InterPro" id="IPR029058">
    <property type="entry name" value="AB_hydrolase_fold"/>
</dbReference>
<dbReference type="InterPro" id="IPR050309">
    <property type="entry name" value="Type-B_Carboxylest/Lipase"/>
</dbReference>
<evidence type="ECO:0000313" key="6">
    <source>
        <dbReference type="Proteomes" id="UP001143304"/>
    </source>
</evidence>
<comment type="caution">
    <text evidence="5">The sequence shown here is derived from an EMBL/GenBank/DDBJ whole genome shotgun (WGS) entry which is preliminary data.</text>
</comment>
<feature type="domain" description="Carboxylesterase type B" evidence="4">
    <location>
        <begin position="427"/>
        <end position="538"/>
    </location>
</feature>
<evidence type="ECO:0000259" key="4">
    <source>
        <dbReference type="Pfam" id="PF00135"/>
    </source>
</evidence>
<dbReference type="EMBL" id="SHNO01000001">
    <property type="protein sequence ID" value="MCX2976151.1"/>
    <property type="molecule type" value="Genomic_DNA"/>
</dbReference>
<protein>
    <recommendedName>
        <fullName evidence="3">Carboxylic ester hydrolase</fullName>
        <ecNumber evidence="3">3.1.1.-</ecNumber>
    </recommendedName>
</protein>
<dbReference type="InterPro" id="IPR019819">
    <property type="entry name" value="Carboxylesterase_B_CS"/>
</dbReference>
<proteinExistence type="inferred from homology"/>